<comment type="caution">
    <text evidence="1">The sequence shown here is derived from an EMBL/GenBank/DDBJ whole genome shotgun (WGS) entry which is preliminary data.</text>
</comment>
<accession>A0A368H9T9</accession>
<dbReference type="EMBL" id="JOJR01000008">
    <property type="protein sequence ID" value="RCN52120.1"/>
    <property type="molecule type" value="Genomic_DNA"/>
</dbReference>
<evidence type="ECO:0000313" key="2">
    <source>
        <dbReference type="Proteomes" id="UP000252519"/>
    </source>
</evidence>
<sequence length="52" mass="6036">MFDNLAYRSNLMDVLSPSPVMKWYRIISFLSVPFIQQLVQVRTLAGEARGYL</sequence>
<name>A0A368H9T9_ANCCA</name>
<protein>
    <submittedName>
        <fullName evidence="1">Uncharacterized protein</fullName>
    </submittedName>
</protein>
<proteinExistence type="predicted"/>
<dbReference type="AlphaFoldDB" id="A0A368H9T9"/>
<keyword evidence="2" id="KW-1185">Reference proteome</keyword>
<dbReference type="Proteomes" id="UP000252519">
    <property type="component" value="Unassembled WGS sequence"/>
</dbReference>
<gene>
    <name evidence="1" type="ORF">ANCCAN_01550</name>
</gene>
<evidence type="ECO:0000313" key="1">
    <source>
        <dbReference type="EMBL" id="RCN52120.1"/>
    </source>
</evidence>
<organism evidence="1 2">
    <name type="scientific">Ancylostoma caninum</name>
    <name type="common">Dog hookworm</name>
    <dbReference type="NCBI Taxonomy" id="29170"/>
    <lineage>
        <taxon>Eukaryota</taxon>
        <taxon>Metazoa</taxon>
        <taxon>Ecdysozoa</taxon>
        <taxon>Nematoda</taxon>
        <taxon>Chromadorea</taxon>
        <taxon>Rhabditida</taxon>
        <taxon>Rhabditina</taxon>
        <taxon>Rhabditomorpha</taxon>
        <taxon>Strongyloidea</taxon>
        <taxon>Ancylostomatidae</taxon>
        <taxon>Ancylostomatinae</taxon>
        <taxon>Ancylostoma</taxon>
    </lineage>
</organism>
<reference evidence="1 2" key="1">
    <citation type="submission" date="2014-10" db="EMBL/GenBank/DDBJ databases">
        <title>Draft genome of the hookworm Ancylostoma caninum.</title>
        <authorList>
            <person name="Mitreva M."/>
        </authorList>
    </citation>
    <scope>NUCLEOTIDE SEQUENCE [LARGE SCALE GENOMIC DNA]</scope>
    <source>
        <strain evidence="1 2">Baltimore</strain>
    </source>
</reference>